<name>A0A4Q7P1H7_9FLAO</name>
<evidence type="ECO:0000313" key="2">
    <source>
        <dbReference type="EMBL" id="RZS93168.1"/>
    </source>
</evidence>
<accession>A0A4Q7P1H7</accession>
<gene>
    <name evidence="2" type="ORF">EV197_1738</name>
</gene>
<dbReference type="AlphaFoldDB" id="A0A4Q7P1H7"/>
<sequence>MKKVGKIIGGVLLIALVIIQFIRPKKNQQGYESVVAFEAETQSTEEIKTILRNNCYDCHSNQTTYPWYAEIAPVSYWLNDHIEEGKEHFNVSEWESYSVKRKDHKLEELEEEVEEGHMPLDSYTWLHGDLTKDQQTALIEWAKKSRKALQAKK</sequence>
<dbReference type="EMBL" id="SGXE01000002">
    <property type="protein sequence ID" value="RZS93168.1"/>
    <property type="molecule type" value="Genomic_DNA"/>
</dbReference>
<organism evidence="2 3">
    <name type="scientific">Aquimarina brevivitae</name>
    <dbReference type="NCBI Taxonomy" id="323412"/>
    <lineage>
        <taxon>Bacteria</taxon>
        <taxon>Pseudomonadati</taxon>
        <taxon>Bacteroidota</taxon>
        <taxon>Flavobacteriia</taxon>
        <taxon>Flavobacteriales</taxon>
        <taxon>Flavobacteriaceae</taxon>
        <taxon>Aquimarina</taxon>
    </lineage>
</organism>
<dbReference type="SMART" id="SM01235">
    <property type="entry name" value="Haem_bd"/>
    <property type="match status" value="1"/>
</dbReference>
<keyword evidence="3" id="KW-1185">Reference proteome</keyword>
<evidence type="ECO:0000259" key="1">
    <source>
        <dbReference type="SMART" id="SM01235"/>
    </source>
</evidence>
<reference evidence="2 3" key="1">
    <citation type="submission" date="2019-02" db="EMBL/GenBank/DDBJ databases">
        <title>Genomic Encyclopedia of Type Strains, Phase IV (KMG-IV): sequencing the most valuable type-strain genomes for metagenomic binning, comparative biology and taxonomic classification.</title>
        <authorList>
            <person name="Goeker M."/>
        </authorList>
    </citation>
    <scope>NUCLEOTIDE SEQUENCE [LARGE SCALE GENOMIC DNA]</scope>
    <source>
        <strain evidence="2 3">DSM 17196</strain>
    </source>
</reference>
<evidence type="ECO:0000313" key="3">
    <source>
        <dbReference type="Proteomes" id="UP000292262"/>
    </source>
</evidence>
<comment type="caution">
    <text evidence="2">The sequence shown here is derived from an EMBL/GenBank/DDBJ whole genome shotgun (WGS) entry which is preliminary data.</text>
</comment>
<feature type="domain" description="Haem-binding" evidence="1">
    <location>
        <begin position="13"/>
        <end position="146"/>
    </location>
</feature>
<dbReference type="Proteomes" id="UP000292262">
    <property type="component" value="Unassembled WGS sequence"/>
</dbReference>
<dbReference type="OrthoDB" id="196738at2"/>
<dbReference type="Pfam" id="PF14376">
    <property type="entry name" value="Haem_bd"/>
    <property type="match status" value="1"/>
</dbReference>
<proteinExistence type="predicted"/>
<dbReference type="InterPro" id="IPR025992">
    <property type="entry name" value="Haem-bd"/>
</dbReference>
<dbReference type="RefSeq" id="WP_130286313.1">
    <property type="nucleotide sequence ID" value="NZ_SGXE01000002.1"/>
</dbReference>
<protein>
    <submittedName>
        <fullName evidence="2">Heme-binding protein</fullName>
    </submittedName>
</protein>